<sequence length="417" mass="43421">MVGVGLEKPPAERAAGLADSALALVPAAAAPGSKPVAAMSAEAATAGGGIESLRTVHFQQQAQSSATVDNAANGAAGAPPLSARRRGLAAWGDNVAEVKDETWVREGWHGGAKSGAAKAGTARRGTGGLGRRAKVGLGTGRGRLEPLTADAADDDEEALRALPRGRSLPLVAQSGAAIKGGSRKAPHRKMRPNKPFQPKNKDYLTDALAAIVEASLDTDKSRRQGLQETKNTAVDIVERVTGYKQVPRDPKDVDRDGSLGDTKASKPAQRQEGKAEASGQGEATALGRQESAGELEGYVSQQAAIRLFSSDPKALERLKSHRVLAKIKQTLRDMGIPAADVAVLPKGKENKGWSGGSDAAEKQKLKTKRWLLAAGNVSEEPQKPLPSRLVAAIQAAAGFVHLTLPSEGQAHSFVTTE</sequence>
<proteinExistence type="predicted"/>
<feature type="compositionally biased region" description="Basic residues" evidence="1">
    <location>
        <begin position="181"/>
        <end position="192"/>
    </location>
</feature>
<reference evidence="2 3" key="1">
    <citation type="journal article" date="2024" name="Nat. Commun.">
        <title>Phylogenomics reveals the evolutionary origins of lichenization in chlorophyte algae.</title>
        <authorList>
            <person name="Puginier C."/>
            <person name="Libourel C."/>
            <person name="Otte J."/>
            <person name="Skaloud P."/>
            <person name="Haon M."/>
            <person name="Grisel S."/>
            <person name="Petersen M."/>
            <person name="Berrin J.G."/>
            <person name="Delaux P.M."/>
            <person name="Dal Grande F."/>
            <person name="Keller J."/>
        </authorList>
    </citation>
    <scope>NUCLEOTIDE SEQUENCE [LARGE SCALE GENOMIC DNA]</scope>
    <source>
        <strain evidence="2 3">SAG 216-7</strain>
    </source>
</reference>
<feature type="compositionally biased region" description="Basic and acidic residues" evidence="1">
    <location>
        <begin position="246"/>
        <end position="258"/>
    </location>
</feature>
<dbReference type="Proteomes" id="UP001491310">
    <property type="component" value="Unassembled WGS sequence"/>
</dbReference>
<organism evidence="2 3">
    <name type="scientific">Coccomyxa subellipsoidea</name>
    <dbReference type="NCBI Taxonomy" id="248742"/>
    <lineage>
        <taxon>Eukaryota</taxon>
        <taxon>Viridiplantae</taxon>
        <taxon>Chlorophyta</taxon>
        <taxon>core chlorophytes</taxon>
        <taxon>Trebouxiophyceae</taxon>
        <taxon>Trebouxiophyceae incertae sedis</taxon>
        <taxon>Coccomyxaceae</taxon>
        <taxon>Coccomyxa</taxon>
    </lineage>
</organism>
<dbReference type="EMBL" id="JALJOT010000016">
    <property type="protein sequence ID" value="KAK9902092.1"/>
    <property type="molecule type" value="Genomic_DNA"/>
</dbReference>
<evidence type="ECO:0000313" key="3">
    <source>
        <dbReference type="Proteomes" id="UP001491310"/>
    </source>
</evidence>
<feature type="compositionally biased region" description="Low complexity" evidence="1">
    <location>
        <begin position="114"/>
        <end position="124"/>
    </location>
</feature>
<protein>
    <submittedName>
        <fullName evidence="2">Uncharacterized protein</fullName>
    </submittedName>
</protein>
<feature type="region of interest" description="Disordered" evidence="1">
    <location>
        <begin position="175"/>
        <end position="200"/>
    </location>
</feature>
<evidence type="ECO:0000313" key="2">
    <source>
        <dbReference type="EMBL" id="KAK9902092.1"/>
    </source>
</evidence>
<gene>
    <name evidence="2" type="ORF">WJX75_004114</name>
</gene>
<feature type="region of interest" description="Disordered" evidence="1">
    <location>
        <begin position="240"/>
        <end position="292"/>
    </location>
</feature>
<accession>A0ABR2YC40</accession>
<name>A0ABR2YC40_9CHLO</name>
<evidence type="ECO:0000256" key="1">
    <source>
        <dbReference type="SAM" id="MobiDB-lite"/>
    </source>
</evidence>
<feature type="compositionally biased region" description="Low complexity" evidence="1">
    <location>
        <begin position="70"/>
        <end position="80"/>
    </location>
</feature>
<comment type="caution">
    <text evidence="2">The sequence shown here is derived from an EMBL/GenBank/DDBJ whole genome shotgun (WGS) entry which is preliminary data.</text>
</comment>
<keyword evidence="3" id="KW-1185">Reference proteome</keyword>
<feature type="region of interest" description="Disordered" evidence="1">
    <location>
        <begin position="109"/>
        <end position="145"/>
    </location>
</feature>
<feature type="region of interest" description="Disordered" evidence="1">
    <location>
        <begin position="61"/>
        <end position="80"/>
    </location>
</feature>